<feature type="transmembrane region" description="Helical" evidence="5">
    <location>
        <begin position="337"/>
        <end position="356"/>
    </location>
</feature>
<keyword evidence="3 5" id="KW-1133">Transmembrane helix</keyword>
<sequence>MIWQFIKKQGLLLWRNPMQLLLVVGLPIVLITILGTALGGTMNGEPPKINLKVALIEHEDEEKQINRFIEDFSDELPPEMIESIQKGEEFRFIQTLKDTVFGHEDIKAFIDFQEMDLKDKDQILNDSTYTSVIEVPEHFTYEMLEGILTNQNNQPALLVLNNEGSQVGAKIVNDILVQYQDKIGLTNFLAANHLDPSILQSTEEMRFSETVSINQSQPVTSKEYYTVGMAVMNVLFVASTIGTFAFIERKIFVFNRIILANVTRWIYFSAVCLSGTLFSFFHLLIVFGFAWVFFDVSWANIPLFILVSSAFAISVGGIAALLTAISYRFKSEVVTSFFSSILVTIMAVLGGSFFPLGDSSVLLQTLGNFTPNGAGMSAYLAVLRGDELEAISGHLIFLVCFGFAAIAAAAVSFPKRGANI</sequence>
<dbReference type="InterPro" id="IPR013525">
    <property type="entry name" value="ABC2_TM"/>
</dbReference>
<dbReference type="RefSeq" id="WP_041060523.1">
    <property type="nucleotide sequence ID" value="NZ_JXRR01000018.1"/>
</dbReference>
<dbReference type="PANTHER" id="PTHR43027">
    <property type="entry name" value="DOXORUBICIN RESISTANCE ABC TRANSPORTER PERMEASE PROTEIN DRRC-RELATED"/>
    <property type="match status" value="1"/>
</dbReference>
<reference evidence="7 8" key="1">
    <citation type="submission" date="2015-01" db="EMBL/GenBank/DDBJ databases">
        <title>Jeotgalibacillus campisalis genome sequencing.</title>
        <authorList>
            <person name="Goh K.M."/>
            <person name="Chan K.-G."/>
            <person name="Yaakop A.S."/>
            <person name="Ee R."/>
            <person name="Gan H.M."/>
            <person name="Chan C.S."/>
        </authorList>
    </citation>
    <scope>NUCLEOTIDE SEQUENCE [LARGE SCALE GENOMIC DNA]</scope>
    <source>
        <strain evidence="7 8">SF-57</strain>
    </source>
</reference>
<evidence type="ECO:0000259" key="6">
    <source>
        <dbReference type="Pfam" id="PF12698"/>
    </source>
</evidence>
<dbReference type="GO" id="GO:0140359">
    <property type="term" value="F:ABC-type transporter activity"/>
    <property type="evidence" value="ECO:0007669"/>
    <property type="project" value="InterPro"/>
</dbReference>
<evidence type="ECO:0000256" key="4">
    <source>
        <dbReference type="ARBA" id="ARBA00023136"/>
    </source>
</evidence>
<evidence type="ECO:0000256" key="5">
    <source>
        <dbReference type="SAM" id="Phobius"/>
    </source>
</evidence>
<protein>
    <recommendedName>
        <fullName evidence="6">ABC-2 type transporter transmembrane domain-containing protein</fullName>
    </recommendedName>
</protein>
<dbReference type="InterPro" id="IPR052902">
    <property type="entry name" value="ABC-2_transporter"/>
</dbReference>
<feature type="transmembrane region" description="Helical" evidence="5">
    <location>
        <begin position="391"/>
        <end position="413"/>
    </location>
</feature>
<feature type="transmembrane region" description="Helical" evidence="5">
    <location>
        <begin position="300"/>
        <end position="325"/>
    </location>
</feature>
<proteinExistence type="predicted"/>
<dbReference type="EMBL" id="JXRR01000018">
    <property type="protein sequence ID" value="KIL45531.1"/>
    <property type="molecule type" value="Genomic_DNA"/>
</dbReference>
<keyword evidence="8" id="KW-1185">Reference proteome</keyword>
<dbReference type="PATRIC" id="fig|220754.4.peg.3127"/>
<name>A0A0C2VM77_9BACL</name>
<feature type="transmembrane region" description="Helical" evidence="5">
    <location>
        <begin position="224"/>
        <end position="247"/>
    </location>
</feature>
<feature type="domain" description="ABC-2 type transporter transmembrane" evidence="6">
    <location>
        <begin position="20"/>
        <end position="410"/>
    </location>
</feature>
<feature type="transmembrane region" description="Helical" evidence="5">
    <location>
        <begin position="267"/>
        <end position="294"/>
    </location>
</feature>
<evidence type="ECO:0000256" key="2">
    <source>
        <dbReference type="ARBA" id="ARBA00022692"/>
    </source>
</evidence>
<dbReference type="Pfam" id="PF12698">
    <property type="entry name" value="ABC2_membrane_3"/>
    <property type="match status" value="1"/>
</dbReference>
<gene>
    <name evidence="7" type="ORF">KR50_31130</name>
</gene>
<organism evidence="7 8">
    <name type="scientific">Jeotgalibacillus campisalis</name>
    <dbReference type="NCBI Taxonomy" id="220754"/>
    <lineage>
        <taxon>Bacteria</taxon>
        <taxon>Bacillati</taxon>
        <taxon>Bacillota</taxon>
        <taxon>Bacilli</taxon>
        <taxon>Bacillales</taxon>
        <taxon>Caryophanaceae</taxon>
        <taxon>Jeotgalibacillus</taxon>
    </lineage>
</organism>
<feature type="transmembrane region" description="Helical" evidence="5">
    <location>
        <begin position="20"/>
        <end position="42"/>
    </location>
</feature>
<comment type="subcellular location">
    <subcellularLocation>
        <location evidence="1">Membrane</location>
        <topology evidence="1">Multi-pass membrane protein</topology>
    </subcellularLocation>
</comment>
<accession>A0A0C2VM77</accession>
<dbReference type="AlphaFoldDB" id="A0A0C2VM77"/>
<dbReference type="OrthoDB" id="3078158at2"/>
<evidence type="ECO:0000256" key="3">
    <source>
        <dbReference type="ARBA" id="ARBA00022989"/>
    </source>
</evidence>
<dbReference type="PANTHER" id="PTHR43027:SF1">
    <property type="entry name" value="DOXORUBICIN RESISTANCE ABC TRANSPORTER PERMEASE PROTEIN DRRC-RELATED"/>
    <property type="match status" value="1"/>
</dbReference>
<evidence type="ECO:0000313" key="8">
    <source>
        <dbReference type="Proteomes" id="UP000031972"/>
    </source>
</evidence>
<keyword evidence="2 5" id="KW-0812">Transmembrane</keyword>
<keyword evidence="4 5" id="KW-0472">Membrane</keyword>
<dbReference type="GO" id="GO:0016020">
    <property type="term" value="C:membrane"/>
    <property type="evidence" value="ECO:0007669"/>
    <property type="project" value="UniProtKB-SubCell"/>
</dbReference>
<dbReference type="Proteomes" id="UP000031972">
    <property type="component" value="Unassembled WGS sequence"/>
</dbReference>
<evidence type="ECO:0000256" key="1">
    <source>
        <dbReference type="ARBA" id="ARBA00004141"/>
    </source>
</evidence>
<comment type="caution">
    <text evidence="7">The sequence shown here is derived from an EMBL/GenBank/DDBJ whole genome shotgun (WGS) entry which is preliminary data.</text>
</comment>
<evidence type="ECO:0000313" key="7">
    <source>
        <dbReference type="EMBL" id="KIL45531.1"/>
    </source>
</evidence>